<dbReference type="Proteomes" id="UP000472276">
    <property type="component" value="Unassembled WGS sequence"/>
</dbReference>
<evidence type="ECO:0000256" key="2">
    <source>
        <dbReference type="SAM" id="MobiDB-lite"/>
    </source>
</evidence>
<dbReference type="PANTHER" id="PTHR47080">
    <property type="entry name" value="CHROMOSOME 16 OPEN READING FRAME 96"/>
    <property type="match status" value="1"/>
</dbReference>
<name>A0A668UFB1_OREAU</name>
<evidence type="ECO:0000313" key="5">
    <source>
        <dbReference type="Proteomes" id="UP000472276"/>
    </source>
</evidence>
<reference evidence="4" key="1">
    <citation type="submission" date="2025-08" db="UniProtKB">
        <authorList>
            <consortium name="Ensembl"/>
        </authorList>
    </citation>
    <scope>IDENTIFICATION</scope>
</reference>
<feature type="coiled-coil region" evidence="1">
    <location>
        <begin position="474"/>
        <end position="508"/>
    </location>
</feature>
<feature type="compositionally biased region" description="Polar residues" evidence="2">
    <location>
        <begin position="209"/>
        <end position="218"/>
    </location>
</feature>
<feature type="compositionally biased region" description="Basic and acidic residues" evidence="2">
    <location>
        <begin position="960"/>
        <end position="969"/>
    </location>
</feature>
<gene>
    <name evidence="4" type="primary">LOC116330641</name>
</gene>
<feature type="coiled-coil region" evidence="1">
    <location>
        <begin position="118"/>
        <end position="152"/>
    </location>
</feature>
<evidence type="ECO:0000259" key="3">
    <source>
        <dbReference type="Pfam" id="PF16043"/>
    </source>
</evidence>
<protein>
    <recommendedName>
        <fullName evidence="3">DUF4795 domain-containing protein</fullName>
    </recommendedName>
</protein>
<evidence type="ECO:0000256" key="1">
    <source>
        <dbReference type="SAM" id="Coils"/>
    </source>
</evidence>
<feature type="region of interest" description="Disordered" evidence="2">
    <location>
        <begin position="949"/>
        <end position="1003"/>
    </location>
</feature>
<feature type="region of interest" description="Disordered" evidence="2">
    <location>
        <begin position="48"/>
        <end position="75"/>
    </location>
</feature>
<feature type="domain" description="DUF4795" evidence="3">
    <location>
        <begin position="601"/>
        <end position="803"/>
    </location>
</feature>
<feature type="region of interest" description="Disordered" evidence="2">
    <location>
        <begin position="387"/>
        <end position="429"/>
    </location>
</feature>
<dbReference type="AlphaFoldDB" id="A0A668UFB1"/>
<feature type="region of interest" description="Disordered" evidence="2">
    <location>
        <begin position="177"/>
        <end position="303"/>
    </location>
</feature>
<evidence type="ECO:0000313" key="4">
    <source>
        <dbReference type="Ensembl" id="ENSOABP00000038481.2"/>
    </source>
</evidence>
<dbReference type="OMA" id="KQELIWQ"/>
<keyword evidence="1" id="KW-0175">Coiled coil</keyword>
<dbReference type="InterPro" id="IPR032013">
    <property type="entry name" value="DUF4795"/>
</dbReference>
<dbReference type="Pfam" id="PF16043">
    <property type="entry name" value="DUF4795"/>
    <property type="match status" value="1"/>
</dbReference>
<dbReference type="PANTHER" id="PTHR47080:SF2">
    <property type="entry name" value="GLUTAMINE-RICH PROTEIN 2"/>
    <property type="match status" value="1"/>
</dbReference>
<feature type="region of interest" description="Disordered" evidence="2">
    <location>
        <begin position="888"/>
        <end position="920"/>
    </location>
</feature>
<reference evidence="4" key="2">
    <citation type="submission" date="2025-09" db="UniProtKB">
        <authorList>
            <consortium name="Ensembl"/>
        </authorList>
    </citation>
    <scope>IDENTIFICATION</scope>
</reference>
<accession>A0A668UFB1</accession>
<feature type="compositionally biased region" description="Low complexity" evidence="2">
    <location>
        <begin position="985"/>
        <end position="1001"/>
    </location>
</feature>
<feature type="compositionally biased region" description="Basic and acidic residues" evidence="2">
    <location>
        <begin position="177"/>
        <end position="197"/>
    </location>
</feature>
<proteinExistence type="predicted"/>
<sequence>MSEEVSLYDLLNLSIGTPQKSSVNFGALHSLLFAMLKQLNLREVKTRWRDSSPGYGSPDLTAAEEEVQPGTVREEQEVQVEVQPDTDFQTRAATPLCPGPVSDQLNLLSRIQTCEDGLSKSTRLILDLNEQNERLKEQMEELRQQHEMVGDVSGTAARVESCCHRVDTLEETVKSLRDAVLPGDREGKTEKFQKEPGDSGVDNQLVAAKQTSSPSCSDLTEPPQSSTPPSSHPDKVTVGPAAPSSPNKSEEISKLQEVLDTAERASVQSGPPPQTGVKADSAGKPLASDSNSSTPSPEAVEALRSVSQLQERLVQVEALVAALEKRKADQSQLAELRELIAIKGSRGDAFNNLMDQLNEQRALIDRLMSDRGKLDDLEEMLMSLMSPHKESTSEVTTERAELQEAAERAESEVSERAESEASERAVSEVSERVKSKAVSERLEQKKALERVESEASENVESEACRRVGSDSEGYRELREQISYLRKRVQRLEEDIRQLQVKQTQCEDQQLQHQLDDLRGTLEDTILSFTSQLSTRLCDEAVQAESGGPGVSQSEEWSALNARTANTGEKLGLLFERYEQLQDAVNRLIQQQGGAREGPLQDQENMELVNGVQQAMLQLQADCKKLNETMRSLHEDSRRKQRHIEELYKTTEELEVNKADKQMVESEIKADKSALEGKVSRLQFDSVTEQLSGMFHELLNKVTSQEQDWHKLMGKLSTEMECKLNRIELDSVKKQLEDRWRSIHEKLQAQAAPEYEDAAGFRKQLVERFHCLSCDRPIVKHTPGPHLVTLPSFPAFPSHKSIRPFTVYTMEQLRQHYRSQQPGTNRCRYEAANACRSRERLQRSHATACRQIESVEMQGQPQHSDSTNAAQGQHERISELTDYGHLAAARSCGGSHHTNAAGGQRRGGPQHTKLHGEADGTIQSEEVDIVGLDGRIYKGRLNVPACRNSETKLPTIPTRDGVYKSKDKAKPAASPEVGHGNPLHQPCSPRSAPCSRSASSCSGRDWPVSALGCASQSSIAQGSAAAESTAEPPSN</sequence>
<feature type="coiled-coil region" evidence="1">
    <location>
        <begin position="570"/>
        <end position="635"/>
    </location>
</feature>
<keyword evidence="5" id="KW-1185">Reference proteome</keyword>
<feature type="compositionally biased region" description="Polar residues" evidence="2">
    <location>
        <begin position="856"/>
        <end position="870"/>
    </location>
</feature>
<feature type="region of interest" description="Disordered" evidence="2">
    <location>
        <begin position="855"/>
        <end position="874"/>
    </location>
</feature>
<dbReference type="Ensembl" id="ENSOABT00000039532.2">
    <property type="protein sequence ID" value="ENSOABP00000038481.2"/>
    <property type="gene ID" value="ENSOABG00000017576.2"/>
</dbReference>
<organism evidence="4 5">
    <name type="scientific">Oreochromis aureus</name>
    <name type="common">Israeli tilapia</name>
    <name type="synonym">Chromis aureus</name>
    <dbReference type="NCBI Taxonomy" id="47969"/>
    <lineage>
        <taxon>Eukaryota</taxon>
        <taxon>Metazoa</taxon>
        <taxon>Chordata</taxon>
        <taxon>Craniata</taxon>
        <taxon>Vertebrata</taxon>
        <taxon>Euteleostomi</taxon>
        <taxon>Actinopterygii</taxon>
        <taxon>Neopterygii</taxon>
        <taxon>Teleostei</taxon>
        <taxon>Neoteleostei</taxon>
        <taxon>Acanthomorphata</taxon>
        <taxon>Ovalentaria</taxon>
        <taxon>Cichlomorphae</taxon>
        <taxon>Cichliformes</taxon>
        <taxon>Cichlidae</taxon>
        <taxon>African cichlids</taxon>
        <taxon>Pseudocrenilabrinae</taxon>
        <taxon>Oreochromini</taxon>
        <taxon>Oreochromis</taxon>
    </lineage>
</organism>